<dbReference type="GO" id="GO:0034450">
    <property type="term" value="F:ubiquitin-ubiquitin ligase activity"/>
    <property type="evidence" value="ECO:0007669"/>
    <property type="project" value="TreeGrafter"/>
</dbReference>
<dbReference type="Pfam" id="PF00658">
    <property type="entry name" value="MLLE"/>
    <property type="match status" value="1"/>
</dbReference>
<evidence type="ECO:0000259" key="1">
    <source>
        <dbReference type="PROSITE" id="PS51309"/>
    </source>
</evidence>
<name>F0Y7D9_AURAN</name>
<dbReference type="GO" id="GO:0003723">
    <property type="term" value="F:RNA binding"/>
    <property type="evidence" value="ECO:0007669"/>
    <property type="project" value="InterPro"/>
</dbReference>
<proteinExistence type="predicted"/>
<dbReference type="OrthoDB" id="19742at2759"/>
<keyword evidence="3" id="KW-1185">Reference proteome</keyword>
<sequence>APAPTGEDKNALGARLYPLIELSQPELAGKLTGMFLEMSEADLVRLLESPALLDAKVAEAVATLEAH</sequence>
<dbReference type="RefSeq" id="XP_009036124.1">
    <property type="nucleotide sequence ID" value="XM_009037876.1"/>
</dbReference>
<dbReference type="PANTHER" id="PTHR46276">
    <property type="entry name" value="E3 UBIQUITIN-PROTEIN LIGASE UBR5"/>
    <property type="match status" value="1"/>
</dbReference>
<dbReference type="InterPro" id="IPR002004">
    <property type="entry name" value="PABP_HYD_C"/>
</dbReference>
<dbReference type="SUPFAM" id="SSF63570">
    <property type="entry name" value="PABC (PABP) domain"/>
    <property type="match status" value="1"/>
</dbReference>
<dbReference type="KEGG" id="aaf:AURANDRAFT_17531"/>
<dbReference type="GO" id="GO:0005634">
    <property type="term" value="C:nucleus"/>
    <property type="evidence" value="ECO:0007669"/>
    <property type="project" value="TreeGrafter"/>
</dbReference>
<dbReference type="PROSITE" id="PS51309">
    <property type="entry name" value="PABC"/>
    <property type="match status" value="1"/>
</dbReference>
<dbReference type="InParanoid" id="F0Y7D9"/>
<feature type="domain" description="PABC" evidence="1">
    <location>
        <begin position="1"/>
        <end position="67"/>
    </location>
</feature>
<dbReference type="GO" id="GO:0005737">
    <property type="term" value="C:cytoplasm"/>
    <property type="evidence" value="ECO:0007669"/>
    <property type="project" value="TreeGrafter"/>
</dbReference>
<reference evidence="2 3" key="1">
    <citation type="journal article" date="2011" name="Proc. Natl. Acad. Sci. U.S.A.">
        <title>Niche of harmful alga Aureococcus anophagefferens revealed through ecogenomics.</title>
        <authorList>
            <person name="Gobler C.J."/>
            <person name="Berry D.L."/>
            <person name="Dyhrman S.T."/>
            <person name="Wilhelm S.W."/>
            <person name="Salamov A."/>
            <person name="Lobanov A.V."/>
            <person name="Zhang Y."/>
            <person name="Collier J.L."/>
            <person name="Wurch L.L."/>
            <person name="Kustka A.B."/>
            <person name="Dill B.D."/>
            <person name="Shah M."/>
            <person name="VerBerkmoes N.C."/>
            <person name="Kuo A."/>
            <person name="Terry A."/>
            <person name="Pangilinan J."/>
            <person name="Lindquist E.A."/>
            <person name="Lucas S."/>
            <person name="Paulsen I.T."/>
            <person name="Hattenrath-Lehmann T.K."/>
            <person name="Talmage S.C."/>
            <person name="Walker E.A."/>
            <person name="Koch F."/>
            <person name="Burson A.M."/>
            <person name="Marcoval M.A."/>
            <person name="Tang Y.Z."/>
            <person name="Lecleir G.R."/>
            <person name="Coyne K.J."/>
            <person name="Berg G.M."/>
            <person name="Bertrand E.M."/>
            <person name="Saito M.A."/>
            <person name="Gladyshev V.N."/>
            <person name="Grigoriev I.V."/>
        </authorList>
    </citation>
    <scope>NUCLEOTIDE SEQUENCE [LARGE SCALE GENOMIC DNA]</scope>
    <source>
        <strain evidence="3">CCMP 1984</strain>
    </source>
</reference>
<evidence type="ECO:0000313" key="2">
    <source>
        <dbReference type="EMBL" id="EGB08995.1"/>
    </source>
</evidence>
<evidence type="ECO:0000313" key="3">
    <source>
        <dbReference type="Proteomes" id="UP000002729"/>
    </source>
</evidence>
<dbReference type="PANTHER" id="PTHR46276:SF1">
    <property type="entry name" value="E3 UBIQUITIN-PROTEIN LIGASE UBR5"/>
    <property type="match status" value="1"/>
</dbReference>
<dbReference type="eggNOG" id="KOG0123">
    <property type="taxonomic scope" value="Eukaryota"/>
</dbReference>
<feature type="non-terminal residue" evidence="2">
    <location>
        <position position="1"/>
    </location>
</feature>
<dbReference type="Proteomes" id="UP000002729">
    <property type="component" value="Unassembled WGS sequence"/>
</dbReference>
<dbReference type="InterPro" id="IPR036053">
    <property type="entry name" value="PABP-dom"/>
</dbReference>
<dbReference type="OMA" id="MFLEMSE"/>
<dbReference type="GO" id="GO:0000209">
    <property type="term" value="P:protein polyubiquitination"/>
    <property type="evidence" value="ECO:0007669"/>
    <property type="project" value="TreeGrafter"/>
</dbReference>
<dbReference type="Gene3D" id="1.10.1900.10">
    <property type="entry name" value="c-terminal domain of poly(a) binding protein"/>
    <property type="match status" value="1"/>
</dbReference>
<dbReference type="AlphaFoldDB" id="F0Y7D9"/>
<feature type="non-terminal residue" evidence="2">
    <location>
        <position position="67"/>
    </location>
</feature>
<dbReference type="SMART" id="SM00517">
    <property type="entry name" value="PolyA"/>
    <property type="match status" value="1"/>
</dbReference>
<gene>
    <name evidence="2" type="ORF">AURANDRAFT_17531</name>
</gene>
<dbReference type="EMBL" id="GL833126">
    <property type="protein sequence ID" value="EGB08995.1"/>
    <property type="molecule type" value="Genomic_DNA"/>
</dbReference>
<organism evidence="3">
    <name type="scientific">Aureococcus anophagefferens</name>
    <name type="common">Harmful bloom alga</name>
    <dbReference type="NCBI Taxonomy" id="44056"/>
    <lineage>
        <taxon>Eukaryota</taxon>
        <taxon>Sar</taxon>
        <taxon>Stramenopiles</taxon>
        <taxon>Ochrophyta</taxon>
        <taxon>Pelagophyceae</taxon>
        <taxon>Pelagomonadales</taxon>
        <taxon>Pelagomonadaceae</taxon>
        <taxon>Aureococcus</taxon>
    </lineage>
</organism>
<protein>
    <recommendedName>
        <fullName evidence="1">PABC domain-containing protein</fullName>
    </recommendedName>
</protein>
<dbReference type="GeneID" id="20218846"/>
<accession>F0Y7D9</accession>
<dbReference type="GO" id="GO:0090263">
    <property type="term" value="P:positive regulation of canonical Wnt signaling pathway"/>
    <property type="evidence" value="ECO:0007669"/>
    <property type="project" value="TreeGrafter"/>
</dbReference>